<dbReference type="Gene3D" id="2.60.200.20">
    <property type="match status" value="1"/>
</dbReference>
<dbReference type="PROSITE" id="PS50006">
    <property type="entry name" value="FHA_DOMAIN"/>
    <property type="match status" value="1"/>
</dbReference>
<feature type="region of interest" description="Disordered" evidence="1">
    <location>
        <begin position="148"/>
        <end position="223"/>
    </location>
</feature>
<feature type="compositionally biased region" description="Low complexity" evidence="1">
    <location>
        <begin position="157"/>
        <end position="191"/>
    </location>
</feature>
<proteinExistence type="predicted"/>
<feature type="compositionally biased region" description="Polar residues" evidence="1">
    <location>
        <begin position="1021"/>
        <end position="1040"/>
    </location>
</feature>
<feature type="transmembrane region" description="Helical" evidence="2">
    <location>
        <begin position="1111"/>
        <end position="1129"/>
    </location>
</feature>
<evidence type="ECO:0000313" key="5">
    <source>
        <dbReference type="Proteomes" id="UP000518752"/>
    </source>
</evidence>
<dbReference type="SUPFAM" id="SSF49879">
    <property type="entry name" value="SMAD/FHA domain"/>
    <property type="match status" value="1"/>
</dbReference>
<dbReference type="PANTHER" id="PTHR15715:SF37">
    <property type="entry name" value="LD47843P"/>
    <property type="match status" value="1"/>
</dbReference>
<feature type="compositionally biased region" description="Basic and acidic residues" evidence="1">
    <location>
        <begin position="461"/>
        <end position="472"/>
    </location>
</feature>
<dbReference type="AlphaFoldDB" id="A0A8H5G5N2"/>
<feature type="region of interest" description="Disordered" evidence="1">
    <location>
        <begin position="386"/>
        <end position="446"/>
    </location>
</feature>
<sequence>MPAPTPFPSPFPALYLYPLNDSFIPKHISLVHNQHVKIGRQTNAKTTPGERNGYFDSKVLSRQHAEVWEESGKIFIKDVKSSNGTFINGERLSAEGVESDPYELKSDDIVEFGIDIVGEDNKTIVHHKVAARVVCIFSDQDAQMAARAEQHQLAQYSSSQQPSSFASSPSSSNNPQGSSSFNFNHSQTQSGGPQGSGGLGGGLGGVPGGGGGGGITGMGGMGAGMRAPGKSGLTFDHILTRLQGELQKSRETGAELHTLTNAMNEIHDTLGGGGGVRPPQPSSPPPPASTTAAATGASAPGAPSPEGETSPSTTDPTSTSTTSSTSTSSPSILLTTLQTQLKDTQTSLSQHVDKIRFLEDALKEQEAIRREVGLLRDMMEAVQRRAGGALGEEEQQQQRHRQQSEQMKRRRQRPVKAKGKQKEVEVEAGSVDLIDDHEEHEPKGGFDIDIEDESVVVPGLEERDTDTSKAAEDEYMVNGVHDNDNGEEVEDEEMKTRKMMTMMTKHDARSVATAVPHELESVEEVDEDVEAEAEAEVEPETETEATQPRYQVHGRGQALINGVDNTHGDVNNEVVSAVAPSPADQDDEERKQSQQVGRPTTPEPDHPPSSSPSHYSHPNHINAFINGSGPNSNPSHIDPHISESEIQTQTLTNQLQTLSSQLESALALSSTLQAQHSEARDVIYALEGKVRVLERLVGVGVGIDSIAEGRVEQDEDGDRSAAKGETSTTTSTNAVHDDSSSSTSTPDSEDIDTSVENISASTSRENLPPSSLTTLLLEWKKTVQGQWSSVQEEWAQERQRLLRAREEWEGKRDEWEDRLRALDSSSSSSFQNQVSTTQTPPTQMDDTKFRLLDEKLASLDSSLRTVESRIGNVEGKVGDTVDGLRKLDRRVSLAYQTAPNGDLASKHRSSNIAGSGVVGSGHGLVTPPSPRSLSSDSAHSRSRSHSPRRKARSSRGRTSTRKRSLSRGAETDDTEATLASEEGNGPNNSHAGPFGSLFDKMGGNKIFGSDGKYQQQQQQQNRDMITNSKEMTTATKTKNGLLSGRVSAGSPEGTLVDERTSASSSSAFDNPNPTNKSHQFSSSLSGDTELDGSTSGGAMANEQANGMNMQAAFGVLVLSIAAAAVVWRVKPDSV</sequence>
<dbReference type="Pfam" id="PF00498">
    <property type="entry name" value="FHA"/>
    <property type="match status" value="1"/>
</dbReference>
<dbReference type="EMBL" id="JAACJN010000226">
    <property type="protein sequence ID" value="KAF5358879.1"/>
    <property type="molecule type" value="Genomic_DNA"/>
</dbReference>
<feature type="compositionally biased region" description="Basic residues" evidence="1">
    <location>
        <begin position="408"/>
        <end position="419"/>
    </location>
</feature>
<keyword evidence="5" id="KW-1185">Reference proteome</keyword>
<evidence type="ECO:0000256" key="2">
    <source>
        <dbReference type="SAM" id="Phobius"/>
    </source>
</evidence>
<feature type="region of interest" description="Disordered" evidence="1">
    <location>
        <begin position="461"/>
        <end position="554"/>
    </location>
</feature>
<feature type="domain" description="FHA" evidence="3">
    <location>
        <begin position="36"/>
        <end position="92"/>
    </location>
</feature>
<feature type="compositionally biased region" description="Basic and acidic residues" evidence="1">
    <location>
        <begin position="437"/>
        <end position="446"/>
    </location>
</feature>
<dbReference type="GO" id="GO:0005737">
    <property type="term" value="C:cytoplasm"/>
    <property type="evidence" value="ECO:0007669"/>
    <property type="project" value="TreeGrafter"/>
</dbReference>
<feature type="region of interest" description="Disordered" evidence="1">
    <location>
        <begin position="265"/>
        <end position="331"/>
    </location>
</feature>
<comment type="caution">
    <text evidence="4">The sequence shown here is derived from an EMBL/GenBank/DDBJ whole genome shotgun (WGS) entry which is preliminary data.</text>
</comment>
<feature type="compositionally biased region" description="Pro residues" evidence="1">
    <location>
        <begin position="278"/>
        <end position="288"/>
    </location>
</feature>
<evidence type="ECO:0000313" key="4">
    <source>
        <dbReference type="EMBL" id="KAF5358879.1"/>
    </source>
</evidence>
<dbReference type="SMART" id="SM00240">
    <property type="entry name" value="FHA"/>
    <property type="match status" value="1"/>
</dbReference>
<organism evidence="4 5">
    <name type="scientific">Collybiopsis confluens</name>
    <dbReference type="NCBI Taxonomy" id="2823264"/>
    <lineage>
        <taxon>Eukaryota</taxon>
        <taxon>Fungi</taxon>
        <taxon>Dikarya</taxon>
        <taxon>Basidiomycota</taxon>
        <taxon>Agaricomycotina</taxon>
        <taxon>Agaricomycetes</taxon>
        <taxon>Agaricomycetidae</taxon>
        <taxon>Agaricales</taxon>
        <taxon>Marasmiineae</taxon>
        <taxon>Omphalotaceae</taxon>
        <taxon>Collybiopsis</taxon>
    </lineage>
</organism>
<feature type="compositionally biased region" description="Acidic residues" evidence="1">
    <location>
        <begin position="521"/>
        <end position="543"/>
    </location>
</feature>
<accession>A0A8H5G5N2</accession>
<feature type="region of interest" description="Disordered" evidence="1">
    <location>
        <begin position="822"/>
        <end position="844"/>
    </location>
</feature>
<dbReference type="PANTHER" id="PTHR15715">
    <property type="entry name" value="CENTROSOMAL PROTEIN OF 170 KDA"/>
    <property type="match status" value="1"/>
</dbReference>
<feature type="region of interest" description="Disordered" evidence="1">
    <location>
        <begin position="578"/>
        <end position="640"/>
    </location>
</feature>
<protein>
    <recommendedName>
        <fullName evidence="3">FHA domain-containing protein</fullName>
    </recommendedName>
</protein>
<dbReference type="InterPro" id="IPR051176">
    <property type="entry name" value="Cent_Immune-Sig_Mod"/>
</dbReference>
<reference evidence="4 5" key="1">
    <citation type="journal article" date="2020" name="ISME J.">
        <title>Uncovering the hidden diversity of litter-decomposition mechanisms in mushroom-forming fungi.</title>
        <authorList>
            <person name="Floudas D."/>
            <person name="Bentzer J."/>
            <person name="Ahren D."/>
            <person name="Johansson T."/>
            <person name="Persson P."/>
            <person name="Tunlid A."/>
        </authorList>
    </citation>
    <scope>NUCLEOTIDE SEQUENCE [LARGE SCALE GENOMIC DNA]</scope>
    <source>
        <strain evidence="4 5">CBS 406.79</strain>
    </source>
</reference>
<dbReference type="InterPro" id="IPR008984">
    <property type="entry name" value="SMAD_FHA_dom_sf"/>
</dbReference>
<evidence type="ECO:0000256" key="1">
    <source>
        <dbReference type="SAM" id="MobiDB-lite"/>
    </source>
</evidence>
<keyword evidence="2" id="KW-0472">Membrane</keyword>
<keyword evidence="2" id="KW-1133">Transmembrane helix</keyword>
<feature type="region of interest" description="Disordered" evidence="1">
    <location>
        <begin position="900"/>
        <end position="1101"/>
    </location>
</feature>
<dbReference type="InterPro" id="IPR000253">
    <property type="entry name" value="FHA_dom"/>
</dbReference>
<gene>
    <name evidence="4" type="ORF">D9757_012312</name>
</gene>
<dbReference type="OrthoDB" id="687730at2759"/>
<dbReference type="CDD" id="cd22679">
    <property type="entry name" value="FHA_SLMAP"/>
    <property type="match status" value="1"/>
</dbReference>
<feature type="compositionally biased region" description="Low complexity" evidence="1">
    <location>
        <begin position="611"/>
        <end position="620"/>
    </location>
</feature>
<feature type="compositionally biased region" description="Basic and acidic residues" evidence="1">
    <location>
        <begin position="710"/>
        <end position="722"/>
    </location>
</feature>
<dbReference type="Proteomes" id="UP000518752">
    <property type="component" value="Unassembled WGS sequence"/>
</dbReference>
<feature type="region of interest" description="Disordered" evidence="1">
    <location>
        <begin position="710"/>
        <end position="752"/>
    </location>
</feature>
<feature type="compositionally biased region" description="Gly residues" evidence="1">
    <location>
        <begin position="192"/>
        <end position="223"/>
    </location>
</feature>
<feature type="compositionally biased region" description="Basic residues" evidence="1">
    <location>
        <begin position="940"/>
        <end position="965"/>
    </location>
</feature>
<name>A0A8H5G5N2_9AGAR</name>
<feature type="compositionally biased region" description="Polar residues" evidence="1">
    <location>
        <begin position="1061"/>
        <end position="1086"/>
    </location>
</feature>
<evidence type="ECO:0000259" key="3">
    <source>
        <dbReference type="PROSITE" id="PS50006"/>
    </source>
</evidence>
<feature type="compositionally biased region" description="Polar residues" evidence="1">
    <location>
        <begin position="725"/>
        <end position="734"/>
    </location>
</feature>
<keyword evidence="2" id="KW-0812">Transmembrane</keyword>
<feature type="compositionally biased region" description="Low complexity" evidence="1">
    <location>
        <begin position="289"/>
        <end position="331"/>
    </location>
</feature>